<name>A0A9P7EPX6_9AGAM</name>
<feature type="non-terminal residue" evidence="1">
    <location>
        <position position="1"/>
    </location>
</feature>
<proteinExistence type="predicted"/>
<evidence type="ECO:0000313" key="1">
    <source>
        <dbReference type="EMBL" id="KAG2080364.1"/>
    </source>
</evidence>
<sequence>RVKATVVYAHPALVFSRFVSTGNFLSGKIVFWAPLFTKRTVVVLFDASVFLPHLSCSVLFQVHDDKKKKCAVDEPWNVCVPLRSTI</sequence>
<dbReference type="EMBL" id="JABBWM010000542">
    <property type="protein sequence ID" value="KAG2080364.1"/>
    <property type="molecule type" value="Genomic_DNA"/>
</dbReference>
<comment type="caution">
    <text evidence="1">The sequence shown here is derived from an EMBL/GenBank/DDBJ whole genome shotgun (WGS) entry which is preliminary data.</text>
</comment>
<keyword evidence="2" id="KW-1185">Reference proteome</keyword>
<gene>
    <name evidence="1" type="ORF">F5147DRAFT_738377</name>
</gene>
<dbReference type="Proteomes" id="UP000823399">
    <property type="component" value="Unassembled WGS sequence"/>
</dbReference>
<reference evidence="1" key="1">
    <citation type="journal article" date="2020" name="New Phytol.">
        <title>Comparative genomics reveals dynamic genome evolution in host specialist ectomycorrhizal fungi.</title>
        <authorList>
            <person name="Lofgren L.A."/>
            <person name="Nguyen N.H."/>
            <person name="Vilgalys R."/>
            <person name="Ruytinx J."/>
            <person name="Liao H.L."/>
            <person name="Branco S."/>
            <person name="Kuo A."/>
            <person name="LaButti K."/>
            <person name="Lipzen A."/>
            <person name="Andreopoulos W."/>
            <person name="Pangilinan J."/>
            <person name="Riley R."/>
            <person name="Hundley H."/>
            <person name="Na H."/>
            <person name="Barry K."/>
            <person name="Grigoriev I.V."/>
            <person name="Stajich J.E."/>
            <person name="Kennedy P.G."/>
        </authorList>
    </citation>
    <scope>NUCLEOTIDE SEQUENCE</scope>
    <source>
        <strain evidence="1">FC423</strain>
    </source>
</reference>
<dbReference type="AlphaFoldDB" id="A0A9P7EPX6"/>
<protein>
    <submittedName>
        <fullName evidence="1">Uncharacterized protein</fullName>
    </submittedName>
</protein>
<dbReference type="RefSeq" id="XP_041284135.1">
    <property type="nucleotide sequence ID" value="XM_041439448.1"/>
</dbReference>
<dbReference type="GeneID" id="64701707"/>
<organism evidence="1 2">
    <name type="scientific">Suillus discolor</name>
    <dbReference type="NCBI Taxonomy" id="1912936"/>
    <lineage>
        <taxon>Eukaryota</taxon>
        <taxon>Fungi</taxon>
        <taxon>Dikarya</taxon>
        <taxon>Basidiomycota</taxon>
        <taxon>Agaricomycotina</taxon>
        <taxon>Agaricomycetes</taxon>
        <taxon>Agaricomycetidae</taxon>
        <taxon>Boletales</taxon>
        <taxon>Suillineae</taxon>
        <taxon>Suillaceae</taxon>
        <taxon>Suillus</taxon>
    </lineage>
</organism>
<evidence type="ECO:0000313" key="2">
    <source>
        <dbReference type="Proteomes" id="UP000823399"/>
    </source>
</evidence>
<accession>A0A9P7EPX6</accession>